<dbReference type="InterPro" id="IPR017853">
    <property type="entry name" value="GH"/>
</dbReference>
<dbReference type="Pfam" id="PF00933">
    <property type="entry name" value="Glyco_hydro_3"/>
    <property type="match status" value="1"/>
</dbReference>
<dbReference type="InterPro" id="IPR037524">
    <property type="entry name" value="PA14/GLEYA"/>
</dbReference>
<accession>A0A0H5C5A5</accession>
<dbReference type="Gene3D" id="3.20.20.300">
    <property type="entry name" value="Glycoside hydrolase, family 3, N-terminal domain"/>
    <property type="match status" value="1"/>
</dbReference>
<organism evidence="7 8">
    <name type="scientific">Cyberlindnera jadinii (strain ATCC 18201 / CBS 1600 / BCRC 20928 / JCM 3617 / NBRC 0987 / NRRL Y-1542)</name>
    <name type="common">Torula yeast</name>
    <name type="synonym">Candida utilis</name>
    <dbReference type="NCBI Taxonomy" id="983966"/>
    <lineage>
        <taxon>Eukaryota</taxon>
        <taxon>Fungi</taxon>
        <taxon>Dikarya</taxon>
        <taxon>Ascomycota</taxon>
        <taxon>Saccharomycotina</taxon>
        <taxon>Saccharomycetes</taxon>
        <taxon>Phaffomycetales</taxon>
        <taxon>Phaffomycetaceae</taxon>
        <taxon>Cyberlindnera</taxon>
    </lineage>
</organism>
<sequence length="839" mass="93092">MADFDIEQVLSQLTTTEKIGLISGIDFWHTYPVPRLGIPSLRFSDGPNGIRGTKFFDGVPGAVLPNGTALASTFDKELLKQAGQLAGVEAKHKSAHVDLGPTTNMQRGPLGGRGFESFSEDPYLAGIASAKIVQGLQSQNVAATMKHYVGNDLEHERNSSDSLITERALREIYLEPFRLAVKFADPKAFMTGYNKVNGEHVSQSVKFLKEILQEEWGWVGTIMSDWYGTYTSKESIQNGLDIEMPGPPRIRTQQHVTQQLSSRELHFRDLDDRVRNVLRLVKFCKESGIPENGPEDADNNTPETSEFLRKLAADAIVLLKNEDGVLPLKREETVAVIGPNAKVSAYAGGGSASLLPYYTVTPYEGIANKLGSEPPYSVGSYSHVSLPGFAHLSKNPSNGDKGMHITFYHGAPGEADRKPFDQFDTTASFHILFDYIHPEITPQSTFYADFESLYTPEETGDYEFGLVVVGTALLYVDDQLVVDNKTKQTHGQSFFNSGTIEETGKIHLEKGKEYKIRIEFGSTKTYTLKDRDGVDFSSNGAISFGCARVIDAQEEILKAAELARSVDKAIVVIGTNGEWESEGYDRKSMALPGHVDELVRSVIKANPNTVIVNQSGTPVEFPWIKESKAVIQAWFGGNELGNAIADVLYGDVNPSGKLSLTFPKKLEDNPTFLNFRTERGRVLYGEDIFVGYRYYEKLQKQVAFPFGFGLSYTTFQVSNLQVSVDEPNNKINVSVNLKNTGALEGKEVVQVYISKTQSEDIIRPVKELKEFEKVSLKSGEEQTVKFELSLKDSVSFFDEWENKWSVQSGEYSVQVGFSSDDIELTEAFNVEKAFFWTGL</sequence>
<dbReference type="Gene3D" id="2.60.120.260">
    <property type="entry name" value="Galactose-binding domain-like"/>
    <property type="match status" value="1"/>
</dbReference>
<protein>
    <recommendedName>
        <fullName evidence="3">beta-glucosidase</fullName>
        <ecNumber evidence="3">3.2.1.21</ecNumber>
    </recommendedName>
</protein>
<dbReference type="InterPro" id="IPR013783">
    <property type="entry name" value="Ig-like_fold"/>
</dbReference>
<dbReference type="EMBL" id="CDQK01000004">
    <property type="protein sequence ID" value="CEP22987.1"/>
    <property type="molecule type" value="Genomic_DNA"/>
</dbReference>
<dbReference type="PANTHER" id="PTHR42715:SF27">
    <property type="entry name" value="BETA-GLUCOSIDASE-RELATED"/>
    <property type="match status" value="1"/>
</dbReference>
<dbReference type="Gene3D" id="3.40.50.1700">
    <property type="entry name" value="Glycoside hydrolase family 3 C-terminal domain"/>
    <property type="match status" value="1"/>
</dbReference>
<evidence type="ECO:0000259" key="6">
    <source>
        <dbReference type="PROSITE" id="PS51820"/>
    </source>
</evidence>
<keyword evidence="5" id="KW-0326">Glycosidase</keyword>
<dbReference type="PROSITE" id="PS51820">
    <property type="entry name" value="PA14"/>
    <property type="match status" value="1"/>
</dbReference>
<dbReference type="Pfam" id="PF14310">
    <property type="entry name" value="Fn3-like"/>
    <property type="match status" value="1"/>
</dbReference>
<dbReference type="InterPro" id="IPR001764">
    <property type="entry name" value="Glyco_hydro_3_N"/>
</dbReference>
<evidence type="ECO:0000256" key="3">
    <source>
        <dbReference type="ARBA" id="ARBA00012744"/>
    </source>
</evidence>
<dbReference type="InterPro" id="IPR026891">
    <property type="entry name" value="Fn3-like"/>
</dbReference>
<evidence type="ECO:0000256" key="2">
    <source>
        <dbReference type="ARBA" id="ARBA00005336"/>
    </source>
</evidence>
<dbReference type="PANTHER" id="PTHR42715">
    <property type="entry name" value="BETA-GLUCOSIDASE"/>
    <property type="match status" value="1"/>
</dbReference>
<dbReference type="InterPro" id="IPR011658">
    <property type="entry name" value="PA14_dom"/>
</dbReference>
<dbReference type="FunFam" id="2.60.40.10:FF:000495">
    <property type="entry name" value="Periplasmic beta-glucosidase"/>
    <property type="match status" value="1"/>
</dbReference>
<evidence type="ECO:0000313" key="7">
    <source>
        <dbReference type="EMBL" id="CEP22987.1"/>
    </source>
</evidence>
<keyword evidence="4" id="KW-0378">Hydrolase</keyword>
<dbReference type="InterPro" id="IPR002772">
    <property type="entry name" value="Glyco_hydro_3_C"/>
</dbReference>
<dbReference type="FunFam" id="3.20.20.300:FF:000006">
    <property type="entry name" value="Beta-glucosidase H"/>
    <property type="match status" value="1"/>
</dbReference>
<dbReference type="SMART" id="SM01217">
    <property type="entry name" value="Fn3_like"/>
    <property type="match status" value="1"/>
</dbReference>
<dbReference type="InterPro" id="IPR050288">
    <property type="entry name" value="Cellulose_deg_GH3"/>
</dbReference>
<dbReference type="Proteomes" id="UP000038830">
    <property type="component" value="Unassembled WGS sequence"/>
</dbReference>
<dbReference type="AlphaFoldDB" id="A0A0H5C5A5"/>
<dbReference type="SUPFAM" id="SSF52279">
    <property type="entry name" value="Beta-D-glucan exohydrolase, C-terminal domain"/>
    <property type="match status" value="1"/>
</dbReference>
<dbReference type="Gene3D" id="2.60.40.10">
    <property type="entry name" value="Immunoglobulins"/>
    <property type="match status" value="1"/>
</dbReference>
<dbReference type="SUPFAM" id="SSF51445">
    <property type="entry name" value="(Trans)glycosidases"/>
    <property type="match status" value="1"/>
</dbReference>
<feature type="domain" description="PA14" evidence="6">
    <location>
        <begin position="398"/>
        <end position="560"/>
    </location>
</feature>
<dbReference type="PRINTS" id="PR00133">
    <property type="entry name" value="GLHYDRLASE3"/>
</dbReference>
<dbReference type="InterPro" id="IPR036881">
    <property type="entry name" value="Glyco_hydro_3_C_sf"/>
</dbReference>
<dbReference type="EC" id="3.2.1.21" evidence="3"/>
<dbReference type="GO" id="GO:0008422">
    <property type="term" value="F:beta-glucosidase activity"/>
    <property type="evidence" value="ECO:0007669"/>
    <property type="project" value="UniProtKB-EC"/>
</dbReference>
<evidence type="ECO:0000256" key="1">
    <source>
        <dbReference type="ARBA" id="ARBA00000448"/>
    </source>
</evidence>
<comment type="catalytic activity">
    <reaction evidence="1">
        <text>Hydrolysis of terminal, non-reducing beta-D-glucosyl residues with release of beta-D-glucose.</text>
        <dbReference type="EC" id="3.2.1.21"/>
    </reaction>
</comment>
<evidence type="ECO:0000313" key="8">
    <source>
        <dbReference type="Proteomes" id="UP000038830"/>
    </source>
</evidence>
<proteinExistence type="inferred from homology"/>
<dbReference type="InterPro" id="IPR036962">
    <property type="entry name" value="Glyco_hydro_3_N_sf"/>
</dbReference>
<name>A0A0H5C5A5_CYBJN</name>
<reference evidence="8" key="1">
    <citation type="journal article" date="2015" name="J. Biotechnol.">
        <title>The structure of the Cyberlindnera jadinii genome and its relation to Candida utilis analyzed by the occurrence of single nucleotide polymorphisms.</title>
        <authorList>
            <person name="Rupp O."/>
            <person name="Brinkrolf K."/>
            <person name="Buerth C."/>
            <person name="Kunigo M."/>
            <person name="Schneider J."/>
            <person name="Jaenicke S."/>
            <person name="Goesmann A."/>
            <person name="Puehler A."/>
            <person name="Jaeger K.-E."/>
            <person name="Ernst J.F."/>
        </authorList>
    </citation>
    <scope>NUCLEOTIDE SEQUENCE [LARGE SCALE GENOMIC DNA]</scope>
    <source>
        <strain evidence="8">ATCC 18201 / CBS 1600 / BCRC 20928 / JCM 3617 / NBRC 0987 / NRRL Y-1542</strain>
    </source>
</reference>
<dbReference type="Pfam" id="PF07691">
    <property type="entry name" value="PA14"/>
    <property type="match status" value="1"/>
</dbReference>
<evidence type="ECO:0000256" key="4">
    <source>
        <dbReference type="ARBA" id="ARBA00022801"/>
    </source>
</evidence>
<evidence type="ECO:0000256" key="5">
    <source>
        <dbReference type="ARBA" id="ARBA00023295"/>
    </source>
</evidence>
<dbReference type="Pfam" id="PF01915">
    <property type="entry name" value="Glyco_hydro_3_C"/>
    <property type="match status" value="1"/>
</dbReference>
<dbReference type="SUPFAM" id="SSF56988">
    <property type="entry name" value="Anthrax protective antigen"/>
    <property type="match status" value="1"/>
</dbReference>
<comment type="similarity">
    <text evidence="2">Belongs to the glycosyl hydrolase 3 family.</text>
</comment>
<dbReference type="SMART" id="SM00758">
    <property type="entry name" value="PA14"/>
    <property type="match status" value="1"/>
</dbReference>
<dbReference type="GO" id="GO:0009251">
    <property type="term" value="P:glucan catabolic process"/>
    <property type="evidence" value="ECO:0007669"/>
    <property type="project" value="TreeGrafter"/>
</dbReference>
<gene>
    <name evidence="7" type="primary">BGL1</name>
    <name evidence="7" type="ORF">BN1211_3469</name>
</gene>